<evidence type="ECO:0000313" key="1">
    <source>
        <dbReference type="EMBL" id="STX37343.1"/>
    </source>
</evidence>
<dbReference type="EMBL" id="UGNY01000001">
    <property type="protein sequence ID" value="STX37343.1"/>
    <property type="molecule type" value="Genomic_DNA"/>
</dbReference>
<accession>A0A378IQJ9</accession>
<dbReference type="Proteomes" id="UP000254033">
    <property type="component" value="Unassembled WGS sequence"/>
</dbReference>
<gene>
    <name evidence="1" type="ORF">NCTC11978_00505</name>
</gene>
<dbReference type="AlphaFoldDB" id="A0A378IQJ9"/>
<name>A0A378IQJ9_9GAMM</name>
<organism evidence="1 2">
    <name type="scientific">Legionella feeleii</name>
    <dbReference type="NCBI Taxonomy" id="453"/>
    <lineage>
        <taxon>Bacteria</taxon>
        <taxon>Pseudomonadati</taxon>
        <taxon>Pseudomonadota</taxon>
        <taxon>Gammaproteobacteria</taxon>
        <taxon>Legionellales</taxon>
        <taxon>Legionellaceae</taxon>
        <taxon>Legionella</taxon>
    </lineage>
</organism>
<protein>
    <submittedName>
        <fullName evidence="1">Uncharacterized protein</fullName>
    </submittedName>
</protein>
<evidence type="ECO:0000313" key="2">
    <source>
        <dbReference type="Proteomes" id="UP000254033"/>
    </source>
</evidence>
<sequence>MTDIKVRDFHRMEMAFTKKWMQGWAANYYFPYCPQEIEKNSLESYFNNLKIGAVFAYNDDSPKLIILEFVKWNNNSSILVMCEREGVMCELEGFKPWVIIEITFEHGQLLHSNLGSYFEKDEADKEFYIRQGIEWKAGDIFDDYY</sequence>
<dbReference type="RefSeq" id="WP_115174466.1">
    <property type="nucleotide sequence ID" value="NZ_UGNY01000001.1"/>
</dbReference>
<proteinExistence type="predicted"/>
<reference evidence="1 2" key="1">
    <citation type="submission" date="2018-06" db="EMBL/GenBank/DDBJ databases">
        <authorList>
            <consortium name="Pathogen Informatics"/>
            <person name="Doyle S."/>
        </authorList>
    </citation>
    <scope>NUCLEOTIDE SEQUENCE [LARGE SCALE GENOMIC DNA]</scope>
    <source>
        <strain evidence="1 2">NCTC11978</strain>
    </source>
</reference>